<dbReference type="AlphaFoldDB" id="A0A3D9YYP5"/>
<sequence length="410" mass="46681">MNGQQPSYLFSGHSCFDVARSVANTSLQEARSYSENTILATPVEDLIAALRDKYSPDFPKMRSEEVWIEEDEKTHEARNGFDYGFDRGTRKITTHYVKFHVPFAGDGSIFHIQPSNRTLPGPSALVNGQELVITVATTNKNGAQVKAEFEQTLRSIEQHLTTLFRDLGNIPAQIEQPARQILTERRNQILKSKDLVASLGFPMKRRPDAPKTYRAPEVRRKLSPVRPETTTPFQPEPELAEAEYQFILEIMDNMTKVMEQSPHTFVKMGEEDIRTHFLVQLNGQYQGQATGETFNYEGKTDIIIKSAGRNIFIAECKIWRGEKVFIETVDQLLSYLSWRDTKASVVIFNRNKNTSGVITTIRAAMENYSHKKRGPTIESETRLRYVLGNPGDTNREIVMTIMVYDIPLDP</sequence>
<keyword evidence="2" id="KW-1185">Reference proteome</keyword>
<organism evidence="1 2">
    <name type="scientific">Methylovirgula ligni</name>
    <dbReference type="NCBI Taxonomy" id="569860"/>
    <lineage>
        <taxon>Bacteria</taxon>
        <taxon>Pseudomonadati</taxon>
        <taxon>Pseudomonadota</taxon>
        <taxon>Alphaproteobacteria</taxon>
        <taxon>Hyphomicrobiales</taxon>
        <taxon>Beijerinckiaceae</taxon>
        <taxon>Methylovirgula</taxon>
    </lineage>
</organism>
<gene>
    <name evidence="1" type="ORF">DES32_1518</name>
</gene>
<proteinExistence type="predicted"/>
<dbReference type="EMBL" id="QUMO01000002">
    <property type="protein sequence ID" value="REF87883.1"/>
    <property type="molecule type" value="Genomic_DNA"/>
</dbReference>
<evidence type="ECO:0000313" key="2">
    <source>
        <dbReference type="Proteomes" id="UP000256900"/>
    </source>
</evidence>
<dbReference type="Proteomes" id="UP000256900">
    <property type="component" value="Unassembled WGS sequence"/>
</dbReference>
<reference evidence="1 2" key="1">
    <citation type="submission" date="2018-08" db="EMBL/GenBank/DDBJ databases">
        <title>Genomic Encyclopedia of Type Strains, Phase IV (KMG-IV): sequencing the most valuable type-strain genomes for metagenomic binning, comparative biology and taxonomic classification.</title>
        <authorList>
            <person name="Goeker M."/>
        </authorList>
    </citation>
    <scope>NUCLEOTIDE SEQUENCE [LARGE SCALE GENOMIC DNA]</scope>
    <source>
        <strain evidence="1 2">BW863</strain>
    </source>
</reference>
<dbReference type="RefSeq" id="WP_115836026.1">
    <property type="nucleotide sequence ID" value="NZ_QUMO01000002.1"/>
</dbReference>
<protein>
    <submittedName>
        <fullName evidence="1">Uncharacterized protein</fullName>
    </submittedName>
</protein>
<evidence type="ECO:0000313" key="1">
    <source>
        <dbReference type="EMBL" id="REF87883.1"/>
    </source>
</evidence>
<accession>A0A3D9YYP5</accession>
<name>A0A3D9YYP5_9HYPH</name>
<comment type="caution">
    <text evidence="1">The sequence shown here is derived from an EMBL/GenBank/DDBJ whole genome shotgun (WGS) entry which is preliminary data.</text>
</comment>